<reference evidence="1 2" key="1">
    <citation type="submission" date="2018-12" db="EMBL/GenBank/DDBJ databases">
        <authorList>
            <person name="Yu L."/>
        </authorList>
    </citation>
    <scope>NUCLEOTIDE SEQUENCE [LARGE SCALE GENOMIC DNA]</scope>
    <source>
        <strain evidence="1 2">S5H2222</strain>
    </source>
</reference>
<name>A0A3S0JUC8_9BACI</name>
<protein>
    <submittedName>
        <fullName evidence="1">Uncharacterized protein</fullName>
    </submittedName>
</protein>
<dbReference type="Proteomes" id="UP000276349">
    <property type="component" value="Unassembled WGS sequence"/>
</dbReference>
<dbReference type="EMBL" id="RXNR01000041">
    <property type="protein sequence ID" value="RTQ91322.1"/>
    <property type="molecule type" value="Genomic_DNA"/>
</dbReference>
<dbReference type="AlphaFoldDB" id="A0A3S0JUC8"/>
<dbReference type="RefSeq" id="WP_126295110.1">
    <property type="nucleotide sequence ID" value="NZ_CP155468.1"/>
</dbReference>
<evidence type="ECO:0000313" key="1">
    <source>
        <dbReference type="EMBL" id="RTQ91322.1"/>
    </source>
</evidence>
<evidence type="ECO:0000313" key="2">
    <source>
        <dbReference type="Proteomes" id="UP000276349"/>
    </source>
</evidence>
<dbReference type="OrthoDB" id="2962707at2"/>
<keyword evidence="2" id="KW-1185">Reference proteome</keyword>
<sequence>MENLYLNNRFLHIKPEELTLSLDQVNRMSLDEIVELSAVVVGSHNSFSRGWLELNGRHYIMQRIFENAGLNNCTVPDMINELVKEKVKVSDEDILQKHPLLFDYLVHYFKTPEKFFREYHMVRKYAHWKPRKKPLVLIYSELGRKFEEVVGEILEETGIQFFKYNCGIKGCEPDFIISQSHWMDAKLSEHTVFNSETIQKYEPHIEKLTIIYLRKTSQLEYKRMVSPKTELVHISYFIEPLPNERKIYYNDVLSEIEKKAIKYLV</sequence>
<comment type="caution">
    <text evidence="1">The sequence shown here is derived from an EMBL/GenBank/DDBJ whole genome shotgun (WGS) entry which is preliminary data.</text>
</comment>
<organism evidence="1 2">
    <name type="scientific">Lysinibacillus telephonicus</name>
    <dbReference type="NCBI Taxonomy" id="1714840"/>
    <lineage>
        <taxon>Bacteria</taxon>
        <taxon>Bacillati</taxon>
        <taxon>Bacillota</taxon>
        <taxon>Bacilli</taxon>
        <taxon>Bacillales</taxon>
        <taxon>Bacillaceae</taxon>
        <taxon>Lysinibacillus</taxon>
    </lineage>
</organism>
<accession>A0A3S0JUC8</accession>
<proteinExistence type="predicted"/>
<gene>
    <name evidence="1" type="ORF">EKG35_13645</name>
</gene>